<dbReference type="GO" id="GO:0051537">
    <property type="term" value="F:2 iron, 2 sulfur cluster binding"/>
    <property type="evidence" value="ECO:0007669"/>
    <property type="project" value="InterPro"/>
</dbReference>
<dbReference type="EMBL" id="CP064782">
    <property type="protein sequence ID" value="QWT50154.1"/>
    <property type="molecule type" value="Genomic_DNA"/>
</dbReference>
<keyword evidence="3" id="KW-1185">Reference proteome</keyword>
<dbReference type="InterPro" id="IPR006058">
    <property type="entry name" value="2Fe2S_fd_BS"/>
</dbReference>
<dbReference type="Pfam" id="PF00111">
    <property type="entry name" value="Fer2"/>
    <property type="match status" value="1"/>
</dbReference>
<dbReference type="AlphaFoldDB" id="A0A975SPH0"/>
<protein>
    <submittedName>
        <fullName evidence="2">(2Fe-2S)-binding protein</fullName>
    </submittedName>
</protein>
<dbReference type="PROSITE" id="PS00197">
    <property type="entry name" value="2FE2S_FER_1"/>
    <property type="match status" value="1"/>
</dbReference>
<dbReference type="RefSeq" id="WP_216131001.1">
    <property type="nucleotide sequence ID" value="NZ_CP064782.1"/>
</dbReference>
<dbReference type="InterPro" id="IPR001041">
    <property type="entry name" value="2Fe-2S_ferredoxin-type"/>
</dbReference>
<evidence type="ECO:0000313" key="3">
    <source>
        <dbReference type="Proteomes" id="UP000683428"/>
    </source>
</evidence>
<organism evidence="2 3">
    <name type="scientific">Azospira inquinata</name>
    <dbReference type="NCBI Taxonomy" id="2785627"/>
    <lineage>
        <taxon>Bacteria</taxon>
        <taxon>Pseudomonadati</taxon>
        <taxon>Pseudomonadota</taxon>
        <taxon>Betaproteobacteria</taxon>
        <taxon>Rhodocyclales</taxon>
        <taxon>Rhodocyclaceae</taxon>
        <taxon>Azospira</taxon>
    </lineage>
</organism>
<dbReference type="KEGG" id="aiq:Azoinq_06045"/>
<gene>
    <name evidence="2" type="ORF">Azoinq_06045</name>
</gene>
<sequence>MPNVTFISPKLKKDVTVYAVTGSRGTLLQLAKDHKLPIDFECQEGNCGSCAVQVMPLGHKPPLATHLTEKEKVALVLAGKIKKSDLADLEVKDVAPVWRLACQYMLLDEDIAVKF</sequence>
<proteinExistence type="predicted"/>
<evidence type="ECO:0000259" key="1">
    <source>
        <dbReference type="PROSITE" id="PS51085"/>
    </source>
</evidence>
<accession>A0A975SPH0</accession>
<name>A0A975SPH0_9RHOO</name>
<dbReference type="PROSITE" id="PS51085">
    <property type="entry name" value="2FE2S_FER_2"/>
    <property type="match status" value="1"/>
</dbReference>
<reference evidence="2" key="1">
    <citation type="submission" date="2020-11" db="EMBL/GenBank/DDBJ databases">
        <title>Azospira inquinata sp. nov.</title>
        <authorList>
            <person name="Moe W.M."/>
            <person name="Mikes M.C."/>
        </authorList>
    </citation>
    <scope>NUCLEOTIDE SEQUENCE</scope>
    <source>
        <strain evidence="2">Azo-3</strain>
    </source>
</reference>
<dbReference type="Proteomes" id="UP000683428">
    <property type="component" value="Chromosome"/>
</dbReference>
<dbReference type="CDD" id="cd00207">
    <property type="entry name" value="fer2"/>
    <property type="match status" value="1"/>
</dbReference>
<evidence type="ECO:0000313" key="2">
    <source>
        <dbReference type="EMBL" id="QWT50154.1"/>
    </source>
</evidence>
<feature type="domain" description="2Fe-2S ferredoxin-type" evidence="1">
    <location>
        <begin position="2"/>
        <end position="115"/>
    </location>
</feature>